<proteinExistence type="predicted"/>
<name>A0A0E9V698_ANGAN</name>
<dbReference type="EMBL" id="GBXM01035602">
    <property type="protein sequence ID" value="JAH72975.1"/>
    <property type="molecule type" value="Transcribed_RNA"/>
</dbReference>
<reference evidence="1" key="2">
    <citation type="journal article" date="2015" name="Fish Shellfish Immunol.">
        <title>Early steps in the European eel (Anguilla anguilla)-Vibrio vulnificus interaction in the gills: Role of the RtxA13 toxin.</title>
        <authorList>
            <person name="Callol A."/>
            <person name="Pajuelo D."/>
            <person name="Ebbesson L."/>
            <person name="Teles M."/>
            <person name="MacKenzie S."/>
            <person name="Amaro C."/>
        </authorList>
    </citation>
    <scope>NUCLEOTIDE SEQUENCE</scope>
</reference>
<organism evidence="1">
    <name type="scientific">Anguilla anguilla</name>
    <name type="common">European freshwater eel</name>
    <name type="synonym">Muraena anguilla</name>
    <dbReference type="NCBI Taxonomy" id="7936"/>
    <lineage>
        <taxon>Eukaryota</taxon>
        <taxon>Metazoa</taxon>
        <taxon>Chordata</taxon>
        <taxon>Craniata</taxon>
        <taxon>Vertebrata</taxon>
        <taxon>Euteleostomi</taxon>
        <taxon>Actinopterygii</taxon>
        <taxon>Neopterygii</taxon>
        <taxon>Teleostei</taxon>
        <taxon>Anguilliformes</taxon>
        <taxon>Anguillidae</taxon>
        <taxon>Anguilla</taxon>
    </lineage>
</organism>
<protein>
    <submittedName>
        <fullName evidence="1">Uncharacterized protein</fullName>
    </submittedName>
</protein>
<dbReference type="AlphaFoldDB" id="A0A0E9V698"/>
<reference evidence="1" key="1">
    <citation type="submission" date="2014-11" db="EMBL/GenBank/DDBJ databases">
        <authorList>
            <person name="Amaro Gonzalez C."/>
        </authorList>
    </citation>
    <scope>NUCLEOTIDE SEQUENCE</scope>
</reference>
<evidence type="ECO:0000313" key="1">
    <source>
        <dbReference type="EMBL" id="JAH72975.1"/>
    </source>
</evidence>
<dbReference type="EMBL" id="GBXM01041887">
    <property type="protein sequence ID" value="JAH66690.1"/>
    <property type="molecule type" value="Transcribed_RNA"/>
</dbReference>
<sequence>MYMYLHDGHFCPGHQTQIIYLFICLIG</sequence>
<accession>A0A0E9V698</accession>